<dbReference type="EMBL" id="BK015026">
    <property type="protein sequence ID" value="DAD87781.1"/>
    <property type="molecule type" value="Genomic_DNA"/>
</dbReference>
<sequence length="31" mass="3948">MKKVREILKKGVDILRVKWYYIITERENIRR</sequence>
<reference evidence="1" key="1">
    <citation type="journal article" date="2021" name="Proc. Natl. Acad. Sci. U.S.A.">
        <title>A Catalog of Tens of Thousands of Viruses from Human Metagenomes Reveals Hidden Associations with Chronic Diseases.</title>
        <authorList>
            <person name="Tisza M.J."/>
            <person name="Buck C.B."/>
        </authorList>
    </citation>
    <scope>NUCLEOTIDE SEQUENCE</scope>
    <source>
        <strain evidence="1">Ctval4</strain>
    </source>
</reference>
<name>A0A8S5MZE9_9CAUD</name>
<evidence type="ECO:0000313" key="1">
    <source>
        <dbReference type="EMBL" id="DAD87781.1"/>
    </source>
</evidence>
<accession>A0A8S5MZE9</accession>
<organism evidence="1">
    <name type="scientific">Podoviridae sp. ctval4</name>
    <dbReference type="NCBI Taxonomy" id="2826585"/>
    <lineage>
        <taxon>Viruses</taxon>
        <taxon>Duplodnaviria</taxon>
        <taxon>Heunggongvirae</taxon>
        <taxon>Uroviricota</taxon>
        <taxon>Caudoviricetes</taxon>
    </lineage>
</organism>
<proteinExistence type="predicted"/>
<protein>
    <submittedName>
        <fullName evidence="1">Uncharacterized protein</fullName>
    </submittedName>
</protein>